<dbReference type="GO" id="GO:0005886">
    <property type="term" value="C:plasma membrane"/>
    <property type="evidence" value="ECO:0007669"/>
    <property type="project" value="UniProtKB-SubCell"/>
</dbReference>
<dbReference type="GO" id="GO:0032259">
    <property type="term" value="P:methylation"/>
    <property type="evidence" value="ECO:0007669"/>
    <property type="project" value="UniProtKB-KW"/>
</dbReference>
<evidence type="ECO:0000313" key="13">
    <source>
        <dbReference type="EMBL" id="OGZ35510.1"/>
    </source>
</evidence>
<feature type="transmembrane region" description="Helical" evidence="10">
    <location>
        <begin position="135"/>
        <end position="154"/>
    </location>
</feature>
<comment type="similarity">
    <text evidence="2 8">Belongs to the peptidase A24 family.</text>
</comment>
<protein>
    <recommendedName>
        <fullName evidence="9">Prepilin leader peptidase/N-methyltransferase</fullName>
        <ecNumber evidence="9">2.1.1.-</ecNumber>
        <ecNumber evidence="9">3.4.23.43</ecNumber>
    </recommendedName>
</protein>
<reference evidence="13 14" key="1">
    <citation type="journal article" date="2016" name="Nat. Commun.">
        <title>Thousands of microbial genomes shed light on interconnected biogeochemical processes in an aquifer system.</title>
        <authorList>
            <person name="Anantharaman K."/>
            <person name="Brown C.T."/>
            <person name="Hug L.A."/>
            <person name="Sharon I."/>
            <person name="Castelle C.J."/>
            <person name="Probst A.J."/>
            <person name="Thomas B.C."/>
            <person name="Singh A."/>
            <person name="Wilkins M.J."/>
            <person name="Karaoz U."/>
            <person name="Brodie E.L."/>
            <person name="Williams K.H."/>
            <person name="Hubbard S.S."/>
            <person name="Banfield J.F."/>
        </authorList>
    </citation>
    <scope>NUCLEOTIDE SEQUENCE [LARGE SCALE GENOMIC DNA]</scope>
</reference>
<dbReference type="Gene3D" id="1.20.120.1220">
    <property type="match status" value="1"/>
</dbReference>
<keyword evidence="9" id="KW-0378">Hydrolase</keyword>
<organism evidence="13 14">
    <name type="scientific">Candidatus Portnoybacteria bacterium RIFCSPHIGHO2_01_FULL_40_12b</name>
    <dbReference type="NCBI Taxonomy" id="1801994"/>
    <lineage>
        <taxon>Bacteria</taxon>
        <taxon>Candidatus Portnoyibacteriota</taxon>
    </lineage>
</organism>
<keyword evidence="9" id="KW-0511">Multifunctional enzyme</keyword>
<feature type="transmembrane region" description="Helical" evidence="10">
    <location>
        <begin position="197"/>
        <end position="219"/>
    </location>
</feature>
<keyword evidence="9" id="KW-0808">Transferase</keyword>
<keyword evidence="9" id="KW-0645">Protease</keyword>
<dbReference type="InterPro" id="IPR010627">
    <property type="entry name" value="Prepilin_pept_A24_N"/>
</dbReference>
<feature type="transmembrane region" description="Helical" evidence="10">
    <location>
        <begin position="93"/>
        <end position="114"/>
    </location>
</feature>
<dbReference type="InterPro" id="IPR000045">
    <property type="entry name" value="Prepilin_IV_endopep_pep"/>
</dbReference>
<dbReference type="PANTHER" id="PTHR30487:SF0">
    <property type="entry name" value="PREPILIN LEADER PEPTIDASE_N-METHYLTRANSFERASE-RELATED"/>
    <property type="match status" value="1"/>
</dbReference>
<name>A0A1G2FCZ9_9BACT</name>
<keyword evidence="9" id="KW-0489">Methyltransferase</keyword>
<evidence type="ECO:0000256" key="8">
    <source>
        <dbReference type="RuleBase" id="RU003793"/>
    </source>
</evidence>
<evidence type="ECO:0000256" key="7">
    <source>
        <dbReference type="ARBA" id="ARBA00023136"/>
    </source>
</evidence>
<accession>A0A1G2FCZ9</accession>
<dbReference type="Pfam" id="PF06750">
    <property type="entry name" value="A24_N_bact"/>
    <property type="match status" value="1"/>
</dbReference>
<dbReference type="GO" id="GO:0006465">
    <property type="term" value="P:signal peptide processing"/>
    <property type="evidence" value="ECO:0007669"/>
    <property type="project" value="TreeGrafter"/>
</dbReference>
<keyword evidence="6 10" id="KW-1133">Transmembrane helix</keyword>
<evidence type="ECO:0000256" key="9">
    <source>
        <dbReference type="RuleBase" id="RU003794"/>
    </source>
</evidence>
<dbReference type="InterPro" id="IPR014032">
    <property type="entry name" value="Peptidase_A24A_bac"/>
</dbReference>
<feature type="transmembrane region" description="Helical" evidence="10">
    <location>
        <begin position="166"/>
        <end position="185"/>
    </location>
</feature>
<dbReference type="PANTHER" id="PTHR30487">
    <property type="entry name" value="TYPE 4 PREPILIN-LIKE PROTEINS LEADER PEPTIDE-PROCESSING ENZYME"/>
    <property type="match status" value="1"/>
</dbReference>
<feature type="domain" description="Prepilin type IV endopeptidase peptidase" evidence="11">
    <location>
        <begin position="143"/>
        <end position="255"/>
    </location>
</feature>
<dbReference type="GO" id="GO:0004190">
    <property type="term" value="F:aspartic-type endopeptidase activity"/>
    <property type="evidence" value="ECO:0007669"/>
    <property type="project" value="UniProtKB-EC"/>
</dbReference>
<evidence type="ECO:0000256" key="1">
    <source>
        <dbReference type="ARBA" id="ARBA00004429"/>
    </source>
</evidence>
<evidence type="ECO:0000256" key="10">
    <source>
        <dbReference type="SAM" id="Phobius"/>
    </source>
</evidence>
<sequence>MMFSVLIFLFGLIIGSFLNVVIYRLKTKESIFTPHLLKIFFKRRSLSSKGAGLMTRSHCPKCRVVLRWYDLIPLFSFVLQKGRCRYCYNRISWQYPLVELAAGILFLLISFKVLDFRFGIWDLSRIKYGIEIRNLLLLIYWFYIISILIIIFVYDLKHYIIPDRIIYPAIIAAGIWLIFNGVLPLGRDPGLALKDGLLSALVASGFFLFLVLVSKGKWMGMGDVKLAVLMGLVLGWPNVLWALFLAFMSGAVIGLVLIAFKKKTLKSQIPFGPFLAGAAVFMMLFGESLTPHLLNLININ</sequence>
<evidence type="ECO:0000313" key="14">
    <source>
        <dbReference type="Proteomes" id="UP000176974"/>
    </source>
</evidence>
<dbReference type="InterPro" id="IPR050882">
    <property type="entry name" value="Prepilin_peptidase/N-MTase"/>
</dbReference>
<dbReference type="AlphaFoldDB" id="A0A1G2FCZ9"/>
<dbReference type="EMBL" id="MHMY01000010">
    <property type="protein sequence ID" value="OGZ35510.1"/>
    <property type="molecule type" value="Genomic_DNA"/>
</dbReference>
<keyword evidence="4" id="KW-0997">Cell inner membrane</keyword>
<feature type="domain" description="Prepilin peptidase A24 N-terminal" evidence="12">
    <location>
        <begin position="9"/>
        <end position="112"/>
    </location>
</feature>
<comment type="catalytic activity">
    <reaction evidence="9">
        <text>Typically cleaves a -Gly-|-Phe- bond to release an N-terminal, basic peptide of 5-8 residues from type IV prepilin, and then N-methylates the new N-terminal amino group, the methyl donor being S-adenosyl-L-methionine.</text>
        <dbReference type="EC" id="3.4.23.43"/>
    </reaction>
</comment>
<comment type="subcellular location">
    <subcellularLocation>
        <location evidence="1">Cell inner membrane</location>
        <topology evidence="1">Multi-pass membrane protein</topology>
    </subcellularLocation>
    <subcellularLocation>
        <location evidence="9">Cell membrane</location>
        <topology evidence="9">Multi-pass membrane protein</topology>
    </subcellularLocation>
</comment>
<dbReference type="Pfam" id="PF01478">
    <property type="entry name" value="Peptidase_A24"/>
    <property type="match status" value="1"/>
</dbReference>
<dbReference type="PRINTS" id="PR00864">
    <property type="entry name" value="PREPILNPTASE"/>
</dbReference>
<evidence type="ECO:0000259" key="12">
    <source>
        <dbReference type="Pfam" id="PF06750"/>
    </source>
</evidence>
<evidence type="ECO:0000256" key="6">
    <source>
        <dbReference type="ARBA" id="ARBA00022989"/>
    </source>
</evidence>
<comment type="function">
    <text evidence="9">Plays an essential role in type IV pili and type II pseudopili formation by proteolytically removing the leader sequence from substrate proteins and subsequently monomethylating the alpha-amino group of the newly exposed N-terminal phenylalanine.</text>
</comment>
<evidence type="ECO:0000256" key="4">
    <source>
        <dbReference type="ARBA" id="ARBA00022519"/>
    </source>
</evidence>
<evidence type="ECO:0000256" key="2">
    <source>
        <dbReference type="ARBA" id="ARBA00005801"/>
    </source>
</evidence>
<evidence type="ECO:0000256" key="5">
    <source>
        <dbReference type="ARBA" id="ARBA00022692"/>
    </source>
</evidence>
<feature type="transmembrane region" description="Helical" evidence="10">
    <location>
        <begin position="272"/>
        <end position="294"/>
    </location>
</feature>
<keyword evidence="7 10" id="KW-0472">Membrane</keyword>
<evidence type="ECO:0000256" key="3">
    <source>
        <dbReference type="ARBA" id="ARBA00022475"/>
    </source>
</evidence>
<keyword evidence="5 9" id="KW-0812">Transmembrane</keyword>
<dbReference type="EC" id="3.4.23.43" evidence="9"/>
<dbReference type="GO" id="GO:0008168">
    <property type="term" value="F:methyltransferase activity"/>
    <property type="evidence" value="ECO:0007669"/>
    <property type="project" value="UniProtKB-KW"/>
</dbReference>
<evidence type="ECO:0000259" key="11">
    <source>
        <dbReference type="Pfam" id="PF01478"/>
    </source>
</evidence>
<comment type="caution">
    <text evidence="13">The sequence shown here is derived from an EMBL/GenBank/DDBJ whole genome shotgun (WGS) entry which is preliminary data.</text>
</comment>
<feature type="transmembrane region" description="Helical" evidence="10">
    <location>
        <begin position="239"/>
        <end position="260"/>
    </location>
</feature>
<keyword evidence="3" id="KW-1003">Cell membrane</keyword>
<dbReference type="Proteomes" id="UP000176974">
    <property type="component" value="Unassembled WGS sequence"/>
</dbReference>
<proteinExistence type="inferred from homology"/>
<gene>
    <name evidence="13" type="ORF">A2815_00705</name>
</gene>
<dbReference type="EC" id="2.1.1.-" evidence="9"/>